<organism evidence="3 4">
    <name type="scientific">Thermus thermophilus</name>
    <dbReference type="NCBI Taxonomy" id="274"/>
    <lineage>
        <taxon>Bacteria</taxon>
        <taxon>Thermotogati</taxon>
        <taxon>Deinococcota</taxon>
        <taxon>Deinococci</taxon>
        <taxon>Thermales</taxon>
        <taxon>Thermaceae</taxon>
        <taxon>Thermus</taxon>
    </lineage>
</organism>
<evidence type="ECO:0000313" key="3">
    <source>
        <dbReference type="EMBL" id="BCZ87474.1"/>
    </source>
</evidence>
<name>A0AAD1NYN7_THETH</name>
<evidence type="ECO:0000256" key="1">
    <source>
        <dbReference type="SAM" id="MobiDB-lite"/>
    </source>
</evidence>
<dbReference type="InterPro" id="IPR041916">
    <property type="entry name" value="Anti_sigma_zinc_sf"/>
</dbReference>
<feature type="region of interest" description="Disordered" evidence="1">
    <location>
        <begin position="188"/>
        <end position="215"/>
    </location>
</feature>
<dbReference type="EMBL" id="AP024926">
    <property type="protein sequence ID" value="BCZ87474.1"/>
    <property type="molecule type" value="Genomic_DNA"/>
</dbReference>
<protein>
    <recommendedName>
        <fullName evidence="2">Anti-sigma K factor RskA C-terminal domain-containing protein</fullName>
    </recommendedName>
</protein>
<evidence type="ECO:0000259" key="2">
    <source>
        <dbReference type="Pfam" id="PF10099"/>
    </source>
</evidence>
<dbReference type="RefSeq" id="WP_143586334.1">
    <property type="nucleotide sequence ID" value="NZ_AP019792.1"/>
</dbReference>
<feature type="domain" description="Anti-sigma K factor RskA C-terminal" evidence="2">
    <location>
        <begin position="85"/>
        <end position="210"/>
    </location>
</feature>
<feature type="compositionally biased region" description="Low complexity" evidence="1">
    <location>
        <begin position="190"/>
        <end position="199"/>
    </location>
</feature>
<dbReference type="Gene3D" id="1.10.10.1320">
    <property type="entry name" value="Anti-sigma factor, zinc-finger domain"/>
    <property type="match status" value="1"/>
</dbReference>
<evidence type="ECO:0000313" key="4">
    <source>
        <dbReference type="Proteomes" id="UP000825379"/>
    </source>
</evidence>
<reference evidence="3" key="1">
    <citation type="submission" date="2021-07" db="EMBL/GenBank/DDBJ databases">
        <title>Complete genome sequences of four Thermus thermophilus strains isolated from Arima Hot Spring in Japan.</title>
        <authorList>
            <person name="Tomariguchi N."/>
            <person name="Ueno Y."/>
            <person name="Miyazaki K."/>
        </authorList>
    </citation>
    <scope>NUCLEOTIDE SEQUENCE</scope>
    <source>
        <strain evidence="3">AA1-1</strain>
    </source>
</reference>
<accession>A0AAD1NYN7</accession>
<gene>
    <name evidence="3" type="ORF">TthAA11_16560</name>
</gene>
<dbReference type="AlphaFoldDB" id="A0AAD1NYN7"/>
<dbReference type="Pfam" id="PF10099">
    <property type="entry name" value="RskA_C"/>
    <property type="match status" value="1"/>
</dbReference>
<dbReference type="InterPro" id="IPR018764">
    <property type="entry name" value="RskA_C"/>
</dbReference>
<sequence>MNHPDPDTLIALALDTLPEEERRALLAHVRRCPVCGERYREHLEALSRLVPPLAVPSGWEEDLKARLRQAPTPKPPVLTRRRLLAGALALALGLYLGQRGYRSYQEALAWRRFLRLAGRPGARLMPLVDLSGTQTGWALRTPEGEVLLYLQTPPPPGRVYQAWLLLDGERKSLGLSATRLLELGPLPPESQVGVSVEPPGGSPSPTTPPVGRARI</sequence>
<dbReference type="GO" id="GO:0005886">
    <property type="term" value="C:plasma membrane"/>
    <property type="evidence" value="ECO:0007669"/>
    <property type="project" value="InterPro"/>
</dbReference>
<proteinExistence type="predicted"/>
<dbReference type="Proteomes" id="UP000825379">
    <property type="component" value="Chromosome"/>
</dbReference>